<dbReference type="GO" id="GO:0046872">
    <property type="term" value="F:metal ion binding"/>
    <property type="evidence" value="ECO:0007669"/>
    <property type="project" value="UniProtKB-KW"/>
</dbReference>
<geneLocation type="plasmid" evidence="6 7">
    <name>unnamed1</name>
</geneLocation>
<dbReference type="GO" id="GO:0043866">
    <property type="term" value="F:adenylyl-sulfate reductase (thioredoxin) activity"/>
    <property type="evidence" value="ECO:0007669"/>
    <property type="project" value="UniProtKB-EC"/>
</dbReference>
<accession>A0A4P8EL67</accession>
<sequence>MLQSNLLERATRLNTHFAEAQAISLLKAALRDGEFGKTALVSSFGAEAAVLLHMVSEIDRNTPVLFIDTEMLFAETMKYQRDLGNLLGLRDVRVLRADALALGVEDPDGTLHQSMPDACCALRKTAPLAHGLEGFDAWISGRKRYQGGKREQLSLLEAEEGTGRIKLNPLANWTHADTAAYISAHQLPPHPLVARGYASIGCAPCTVPAKGREGRWQGQNKTECGIHFGAGKVVRSGAGG</sequence>
<dbReference type="GO" id="GO:0004604">
    <property type="term" value="F:phosphoadenylyl-sulfate reductase (thioredoxin) activity"/>
    <property type="evidence" value="ECO:0007669"/>
    <property type="project" value="UniProtKB-UniRule"/>
</dbReference>
<dbReference type="Pfam" id="PF01507">
    <property type="entry name" value="PAPS_reduct"/>
    <property type="match status" value="1"/>
</dbReference>
<dbReference type="OrthoDB" id="9794018at2"/>
<feature type="active site" description="Nucleophile; cysteine thiosulfonate intermediate" evidence="4">
    <location>
        <position position="224"/>
    </location>
</feature>
<dbReference type="Gene3D" id="3.40.50.620">
    <property type="entry name" value="HUPs"/>
    <property type="match status" value="1"/>
</dbReference>
<feature type="binding site" evidence="4">
    <location>
        <position position="120"/>
    </location>
    <ligand>
        <name>[4Fe-4S] cluster</name>
        <dbReference type="ChEBI" id="CHEBI:49883"/>
    </ligand>
</feature>
<evidence type="ECO:0000256" key="4">
    <source>
        <dbReference type="HAMAP-Rule" id="MF_00063"/>
    </source>
</evidence>
<keyword evidence="4" id="KW-0963">Cytoplasm</keyword>
<dbReference type="AlphaFoldDB" id="A0A4P8EL67"/>
<dbReference type="InterPro" id="IPR014729">
    <property type="entry name" value="Rossmann-like_a/b/a_fold"/>
</dbReference>
<comment type="function">
    <text evidence="4">Catalyzes the formation of sulfite from adenosine 5'-phosphosulfate (APS) using thioredoxin as an electron donor.</text>
</comment>
<keyword evidence="7" id="KW-1185">Reference proteome</keyword>
<feature type="binding site" evidence="4">
    <location>
        <position position="119"/>
    </location>
    <ligand>
        <name>[4Fe-4S] cluster</name>
        <dbReference type="ChEBI" id="CHEBI:49883"/>
    </ligand>
</feature>
<keyword evidence="4" id="KW-0408">Iron</keyword>
<evidence type="ECO:0000256" key="1">
    <source>
        <dbReference type="ARBA" id="ARBA00009732"/>
    </source>
</evidence>
<dbReference type="InterPro" id="IPR002500">
    <property type="entry name" value="PAPS_reduct_dom"/>
</dbReference>
<comment type="similarity">
    <text evidence="1 4">Belongs to the PAPS reductase family. CysH subfamily.</text>
</comment>
<comment type="pathway">
    <text evidence="3 4">Sulfur metabolism; hydrogen sulfide biosynthesis; sulfite from sulfate.</text>
</comment>
<dbReference type="GO" id="GO:0019379">
    <property type="term" value="P:sulfate assimilation, phosphoadenylyl sulfate reduction by phosphoadenylyl-sulfate reductase (thioredoxin)"/>
    <property type="evidence" value="ECO:0007669"/>
    <property type="project" value="UniProtKB-UniRule"/>
</dbReference>
<gene>
    <name evidence="4" type="primary">cysH</name>
    <name evidence="6" type="ORF">EOK75_19080</name>
</gene>
<dbReference type="HAMAP" id="MF_00063">
    <property type="entry name" value="CysH"/>
    <property type="match status" value="1"/>
</dbReference>
<organism evidence="6 7">
    <name type="scientific">Pseudorhodobacter turbinis</name>
    <dbReference type="NCBI Taxonomy" id="2500533"/>
    <lineage>
        <taxon>Bacteria</taxon>
        <taxon>Pseudomonadati</taxon>
        <taxon>Pseudomonadota</taxon>
        <taxon>Alphaproteobacteria</taxon>
        <taxon>Rhodobacterales</taxon>
        <taxon>Paracoccaceae</taxon>
        <taxon>Pseudorhodobacter</taxon>
    </lineage>
</organism>
<dbReference type="RefSeq" id="WP_137195595.1">
    <property type="nucleotide sequence ID" value="NZ_CP039965.1"/>
</dbReference>
<name>A0A4P8EL67_9RHOB</name>
<dbReference type="GO" id="GO:0005737">
    <property type="term" value="C:cytoplasm"/>
    <property type="evidence" value="ECO:0007669"/>
    <property type="project" value="UniProtKB-SubCell"/>
</dbReference>
<protein>
    <recommendedName>
        <fullName evidence="4">Adenosine 5'-phosphosulfate reductase</fullName>
        <shortName evidence="4">APS reductase</shortName>
        <ecNumber evidence="4">1.8.4.10</ecNumber>
    </recommendedName>
    <alternativeName>
        <fullName evidence="4">5'-adenylylsulfate reductase</fullName>
    </alternativeName>
    <alternativeName>
        <fullName evidence="4">Thioredoxin-dependent 5'-adenylylsulfate reductase</fullName>
    </alternativeName>
</protein>
<dbReference type="KEGG" id="pseb:EOK75_19080"/>
<evidence type="ECO:0000256" key="2">
    <source>
        <dbReference type="ARBA" id="ARBA00023002"/>
    </source>
</evidence>
<feature type="binding site" evidence="4">
    <location>
        <position position="205"/>
    </location>
    <ligand>
        <name>[4Fe-4S] cluster</name>
        <dbReference type="ChEBI" id="CHEBI:49883"/>
    </ligand>
</feature>
<proteinExistence type="inferred from homology"/>
<comment type="catalytic activity">
    <reaction evidence="4">
        <text>[thioredoxin]-disulfide + sulfite + AMP + 2 H(+) = adenosine 5'-phosphosulfate + [thioredoxin]-dithiol</text>
        <dbReference type="Rhea" id="RHEA:21976"/>
        <dbReference type="Rhea" id="RHEA-COMP:10698"/>
        <dbReference type="Rhea" id="RHEA-COMP:10700"/>
        <dbReference type="ChEBI" id="CHEBI:15378"/>
        <dbReference type="ChEBI" id="CHEBI:17359"/>
        <dbReference type="ChEBI" id="CHEBI:29950"/>
        <dbReference type="ChEBI" id="CHEBI:50058"/>
        <dbReference type="ChEBI" id="CHEBI:58243"/>
        <dbReference type="ChEBI" id="CHEBI:456215"/>
        <dbReference type="EC" id="1.8.4.10"/>
    </reaction>
</comment>
<evidence type="ECO:0000313" key="6">
    <source>
        <dbReference type="EMBL" id="QCO57787.1"/>
    </source>
</evidence>
<reference evidence="6 7" key="1">
    <citation type="submission" date="2019-05" db="EMBL/GenBank/DDBJ databases">
        <title>Pseudorhodobacter turbinis sp. nov., isolated from the gut of the Korean turban shell.</title>
        <authorList>
            <person name="Jeong Y.-S."/>
            <person name="Kang W.-R."/>
            <person name="Bae J.-W."/>
        </authorList>
    </citation>
    <scope>NUCLEOTIDE SEQUENCE [LARGE SCALE GENOMIC DNA]</scope>
    <source>
        <strain evidence="6 7">S12M18</strain>
        <plasmid evidence="6 7">unnamed1</plasmid>
    </source>
</reference>
<keyword evidence="6" id="KW-0614">Plasmid</keyword>
<dbReference type="SUPFAM" id="SSF52402">
    <property type="entry name" value="Adenine nucleotide alpha hydrolases-like"/>
    <property type="match status" value="1"/>
</dbReference>
<evidence type="ECO:0000259" key="5">
    <source>
        <dbReference type="Pfam" id="PF01507"/>
    </source>
</evidence>
<dbReference type="GO" id="GO:0070814">
    <property type="term" value="P:hydrogen sulfide biosynthetic process"/>
    <property type="evidence" value="ECO:0007669"/>
    <property type="project" value="UniProtKB-UniRule"/>
</dbReference>
<comment type="subcellular location">
    <subcellularLocation>
        <location evidence="4">Cytoplasm</location>
    </subcellularLocation>
</comment>
<evidence type="ECO:0000256" key="3">
    <source>
        <dbReference type="ARBA" id="ARBA00024327"/>
    </source>
</evidence>
<dbReference type="PANTHER" id="PTHR46509:SF1">
    <property type="entry name" value="PHOSPHOADENOSINE PHOSPHOSULFATE REDUCTASE"/>
    <property type="match status" value="1"/>
</dbReference>
<keyword evidence="2 4" id="KW-0560">Oxidoreductase</keyword>
<dbReference type="EC" id="1.8.4.10" evidence="4"/>
<keyword evidence="4" id="KW-0411">Iron-sulfur</keyword>
<dbReference type="PIRSF" id="PIRSF000857">
    <property type="entry name" value="PAPS_reductase"/>
    <property type="match status" value="1"/>
</dbReference>
<dbReference type="GO" id="GO:0051539">
    <property type="term" value="F:4 iron, 4 sulfur cluster binding"/>
    <property type="evidence" value="ECO:0007669"/>
    <property type="project" value="UniProtKB-UniRule"/>
</dbReference>
<feature type="domain" description="Phosphoadenosine phosphosulphate reductase" evidence="5">
    <location>
        <begin position="39"/>
        <end position="208"/>
    </location>
</feature>
<evidence type="ECO:0000313" key="7">
    <source>
        <dbReference type="Proteomes" id="UP000298631"/>
    </source>
</evidence>
<dbReference type="Proteomes" id="UP000298631">
    <property type="component" value="Plasmid unnamed1"/>
</dbReference>
<dbReference type="InterPro" id="IPR004511">
    <property type="entry name" value="PAPS/APS_Rdtase"/>
</dbReference>
<dbReference type="NCBIfam" id="NF002537">
    <property type="entry name" value="PRK02090.1"/>
    <property type="match status" value="1"/>
</dbReference>
<comment type="cofactor">
    <cofactor evidence="4">
        <name>[4Fe-4S] cluster</name>
        <dbReference type="ChEBI" id="CHEBI:49883"/>
    </cofactor>
    <text evidence="4">Binds 1 [4Fe-4S] cluster per subunit.</text>
</comment>
<dbReference type="PANTHER" id="PTHR46509">
    <property type="entry name" value="PHOSPHOADENOSINE PHOSPHOSULFATE REDUCTASE"/>
    <property type="match status" value="1"/>
</dbReference>
<dbReference type="EMBL" id="CP039965">
    <property type="protein sequence ID" value="QCO57787.1"/>
    <property type="molecule type" value="Genomic_DNA"/>
</dbReference>
<feature type="binding site" evidence="4">
    <location>
        <position position="202"/>
    </location>
    <ligand>
        <name>[4Fe-4S] cluster</name>
        <dbReference type="ChEBI" id="CHEBI:49883"/>
    </ligand>
</feature>
<keyword evidence="4" id="KW-0479">Metal-binding</keyword>